<sequence>MSSSSENSSNFAGSNTPVTSQSSQTNFDGQNRTSGAQNIRVATDALAQHLESGNATLLEANTDNERSPDVLFRGSFTQGFPSFSVTIDRTNITSDGAVVGEPVFNFGNLPNNLRDMVQSLMESNRPRKKKATKDAIKRLKIIDPTTLKESERVCSICYDKFDQPKNEGRANDSKPITISINDTRELLTDDPPIIFPKDPTGSRYSEYHRLAKQSKHKDTGKEPEDNEPEGEHIPVQMPCGHIFGRSCLLEWLKSNISCPLCRREVEAQPVQATEEATADQRFFRNRSICPATWSASDNLYEDPEIPFPPTRRSRISIFNTALN</sequence>
<evidence type="ECO:0000256" key="5">
    <source>
        <dbReference type="SAM" id="MobiDB-lite"/>
    </source>
</evidence>
<dbReference type="Gene3D" id="3.30.40.10">
    <property type="entry name" value="Zinc/RING finger domain, C3HC4 (zinc finger)"/>
    <property type="match status" value="1"/>
</dbReference>
<keyword evidence="3" id="KW-0862">Zinc</keyword>
<keyword evidence="1" id="KW-0479">Metal-binding</keyword>
<keyword evidence="8" id="KW-1185">Reference proteome</keyword>
<dbReference type="PANTHER" id="PTHR15710">
    <property type="entry name" value="E3 UBIQUITIN-PROTEIN LIGASE PRAJA"/>
    <property type="match status" value="1"/>
</dbReference>
<accession>A0A1E3P1N6</accession>
<protein>
    <recommendedName>
        <fullName evidence="6">RING-type domain-containing protein</fullName>
    </recommendedName>
</protein>
<dbReference type="AlphaFoldDB" id="A0A1E3P1N6"/>
<proteinExistence type="predicted"/>
<feature type="region of interest" description="Disordered" evidence="5">
    <location>
        <begin position="1"/>
        <end position="36"/>
    </location>
</feature>
<dbReference type="Pfam" id="PF13639">
    <property type="entry name" value="zf-RING_2"/>
    <property type="match status" value="1"/>
</dbReference>
<evidence type="ECO:0000256" key="4">
    <source>
        <dbReference type="PROSITE-ProRule" id="PRU00175"/>
    </source>
</evidence>
<organism evidence="7 8">
    <name type="scientific">Wickerhamomyces anomalus (strain ATCC 58044 / CBS 1984 / NCYC 433 / NRRL Y-366-8)</name>
    <name type="common">Yeast</name>
    <name type="synonym">Hansenula anomala</name>
    <dbReference type="NCBI Taxonomy" id="683960"/>
    <lineage>
        <taxon>Eukaryota</taxon>
        <taxon>Fungi</taxon>
        <taxon>Dikarya</taxon>
        <taxon>Ascomycota</taxon>
        <taxon>Saccharomycotina</taxon>
        <taxon>Saccharomycetes</taxon>
        <taxon>Phaffomycetales</taxon>
        <taxon>Wickerhamomycetaceae</taxon>
        <taxon>Wickerhamomyces</taxon>
    </lineage>
</organism>
<dbReference type="GO" id="GO:0005737">
    <property type="term" value="C:cytoplasm"/>
    <property type="evidence" value="ECO:0007669"/>
    <property type="project" value="TreeGrafter"/>
</dbReference>
<dbReference type="OrthoDB" id="8062037at2759"/>
<feature type="region of interest" description="Disordered" evidence="5">
    <location>
        <begin position="211"/>
        <end position="233"/>
    </location>
</feature>
<dbReference type="STRING" id="683960.A0A1E3P1N6"/>
<dbReference type="InterPro" id="IPR013083">
    <property type="entry name" value="Znf_RING/FYVE/PHD"/>
</dbReference>
<dbReference type="SUPFAM" id="SSF57850">
    <property type="entry name" value="RING/U-box"/>
    <property type="match status" value="1"/>
</dbReference>
<evidence type="ECO:0000256" key="3">
    <source>
        <dbReference type="ARBA" id="ARBA00022833"/>
    </source>
</evidence>
<dbReference type="SMART" id="SM00184">
    <property type="entry name" value="RING"/>
    <property type="match status" value="1"/>
</dbReference>
<dbReference type="GO" id="GO:0016567">
    <property type="term" value="P:protein ubiquitination"/>
    <property type="evidence" value="ECO:0007669"/>
    <property type="project" value="TreeGrafter"/>
</dbReference>
<dbReference type="GeneID" id="30202180"/>
<dbReference type="PANTHER" id="PTHR15710:SF243">
    <property type="entry name" value="E3 UBIQUITIN-PROTEIN LIGASE PRAJA-2 ISOFORM X1"/>
    <property type="match status" value="1"/>
</dbReference>
<gene>
    <name evidence="7" type="ORF">WICANDRAFT_79687</name>
</gene>
<feature type="compositionally biased region" description="Low complexity" evidence="5">
    <location>
        <begin position="1"/>
        <end position="15"/>
    </location>
</feature>
<evidence type="ECO:0000256" key="1">
    <source>
        <dbReference type="ARBA" id="ARBA00022723"/>
    </source>
</evidence>
<evidence type="ECO:0000259" key="6">
    <source>
        <dbReference type="PROSITE" id="PS50089"/>
    </source>
</evidence>
<evidence type="ECO:0000313" key="7">
    <source>
        <dbReference type="EMBL" id="ODQ59160.1"/>
    </source>
</evidence>
<dbReference type="GO" id="GO:0008270">
    <property type="term" value="F:zinc ion binding"/>
    <property type="evidence" value="ECO:0007669"/>
    <property type="project" value="UniProtKB-KW"/>
</dbReference>
<name>A0A1E3P1N6_WICAA</name>
<evidence type="ECO:0000256" key="2">
    <source>
        <dbReference type="ARBA" id="ARBA00022771"/>
    </source>
</evidence>
<feature type="domain" description="RING-type" evidence="6">
    <location>
        <begin position="154"/>
        <end position="262"/>
    </location>
</feature>
<dbReference type="PROSITE" id="PS50089">
    <property type="entry name" value="ZF_RING_2"/>
    <property type="match status" value="1"/>
</dbReference>
<dbReference type="EMBL" id="KV454211">
    <property type="protein sequence ID" value="ODQ59160.1"/>
    <property type="molecule type" value="Genomic_DNA"/>
</dbReference>
<dbReference type="Proteomes" id="UP000094112">
    <property type="component" value="Unassembled WGS sequence"/>
</dbReference>
<dbReference type="InterPro" id="IPR001841">
    <property type="entry name" value="Znf_RING"/>
</dbReference>
<reference evidence="7 8" key="1">
    <citation type="journal article" date="2016" name="Proc. Natl. Acad. Sci. U.S.A.">
        <title>Comparative genomics of biotechnologically important yeasts.</title>
        <authorList>
            <person name="Riley R."/>
            <person name="Haridas S."/>
            <person name="Wolfe K.H."/>
            <person name="Lopes M.R."/>
            <person name="Hittinger C.T."/>
            <person name="Goeker M."/>
            <person name="Salamov A.A."/>
            <person name="Wisecaver J.H."/>
            <person name="Long T.M."/>
            <person name="Calvey C.H."/>
            <person name="Aerts A.L."/>
            <person name="Barry K.W."/>
            <person name="Choi C."/>
            <person name="Clum A."/>
            <person name="Coughlan A.Y."/>
            <person name="Deshpande S."/>
            <person name="Douglass A.P."/>
            <person name="Hanson S.J."/>
            <person name="Klenk H.-P."/>
            <person name="LaButti K.M."/>
            <person name="Lapidus A."/>
            <person name="Lindquist E.A."/>
            <person name="Lipzen A.M."/>
            <person name="Meier-Kolthoff J.P."/>
            <person name="Ohm R.A."/>
            <person name="Otillar R.P."/>
            <person name="Pangilinan J.L."/>
            <person name="Peng Y."/>
            <person name="Rokas A."/>
            <person name="Rosa C.A."/>
            <person name="Scheuner C."/>
            <person name="Sibirny A.A."/>
            <person name="Slot J.C."/>
            <person name="Stielow J.B."/>
            <person name="Sun H."/>
            <person name="Kurtzman C.P."/>
            <person name="Blackwell M."/>
            <person name="Grigoriev I.V."/>
            <person name="Jeffries T.W."/>
        </authorList>
    </citation>
    <scope>NUCLEOTIDE SEQUENCE [LARGE SCALE GENOMIC DNA]</scope>
    <source>
        <strain evidence="8">ATCC 58044 / CBS 1984 / NCYC 433 / NRRL Y-366-8</strain>
    </source>
</reference>
<dbReference type="RefSeq" id="XP_019038367.1">
    <property type="nucleotide sequence ID" value="XM_019184934.1"/>
</dbReference>
<dbReference type="GO" id="GO:0061630">
    <property type="term" value="F:ubiquitin protein ligase activity"/>
    <property type="evidence" value="ECO:0007669"/>
    <property type="project" value="TreeGrafter"/>
</dbReference>
<keyword evidence="2 4" id="KW-0863">Zinc-finger</keyword>
<evidence type="ECO:0000313" key="8">
    <source>
        <dbReference type="Proteomes" id="UP000094112"/>
    </source>
</evidence>
<feature type="compositionally biased region" description="Polar residues" evidence="5">
    <location>
        <begin position="16"/>
        <end position="36"/>
    </location>
</feature>